<evidence type="ECO:0000259" key="3">
    <source>
        <dbReference type="Pfam" id="PF07727"/>
    </source>
</evidence>
<protein>
    <submittedName>
        <fullName evidence="4">Tkp4 protein</fullName>
    </submittedName>
</protein>
<dbReference type="PhylomeDB" id="A7TR94"/>
<dbReference type="CDD" id="cd09272">
    <property type="entry name" value="RNase_HI_RT_Ty1"/>
    <property type="match status" value="1"/>
</dbReference>
<keyword evidence="2" id="KW-0539">Nucleus</keyword>
<proteinExistence type="predicted"/>
<dbReference type="SUPFAM" id="SSF56672">
    <property type="entry name" value="DNA/RNA polymerases"/>
    <property type="match status" value="1"/>
</dbReference>
<dbReference type="eggNOG" id="KOG0017">
    <property type="taxonomic scope" value="Eukaryota"/>
</dbReference>
<evidence type="ECO:0000256" key="2">
    <source>
        <dbReference type="ARBA" id="ARBA00023242"/>
    </source>
</evidence>
<feature type="domain" description="Reverse transcriptase Ty1/copia-type" evidence="3">
    <location>
        <begin position="16"/>
        <end position="206"/>
    </location>
</feature>
<dbReference type="OrthoDB" id="4068312at2759"/>
<dbReference type="OMA" id="ACHRELW"/>
<dbReference type="EMBL" id="DS480472">
    <property type="protein sequence ID" value="EDO15227.1"/>
    <property type="molecule type" value="Genomic_DNA"/>
</dbReference>
<gene>
    <name evidence="4" type="ORF">Kpol_423p17</name>
</gene>
<dbReference type="GO" id="GO:0005634">
    <property type="term" value="C:nucleus"/>
    <property type="evidence" value="ECO:0007669"/>
    <property type="project" value="UniProtKB-SubCell"/>
</dbReference>
<organism evidence="5">
    <name type="scientific">Vanderwaltozyma polyspora (strain ATCC 22028 / DSM 70294 / BCRC 21397 / CBS 2163 / NBRC 10782 / NRRL Y-8283 / UCD 57-17)</name>
    <name type="common">Kluyveromyces polysporus</name>
    <dbReference type="NCBI Taxonomy" id="436907"/>
    <lineage>
        <taxon>Eukaryota</taxon>
        <taxon>Fungi</taxon>
        <taxon>Dikarya</taxon>
        <taxon>Ascomycota</taxon>
        <taxon>Saccharomycotina</taxon>
        <taxon>Saccharomycetes</taxon>
        <taxon>Saccharomycetales</taxon>
        <taxon>Saccharomycetaceae</taxon>
        <taxon>Vanderwaltozyma</taxon>
    </lineage>
</organism>
<dbReference type="Pfam" id="PF07727">
    <property type="entry name" value="RVT_2"/>
    <property type="match status" value="1"/>
</dbReference>
<dbReference type="Proteomes" id="UP000000267">
    <property type="component" value="Unassembled WGS sequence"/>
</dbReference>
<dbReference type="STRING" id="436907.A7TR94"/>
<dbReference type="InParanoid" id="A7TR94"/>
<dbReference type="InterPro" id="IPR036397">
    <property type="entry name" value="RNaseH_sf"/>
</dbReference>
<dbReference type="GeneID" id="5543295"/>
<dbReference type="InterPro" id="IPR043502">
    <property type="entry name" value="DNA/RNA_pol_sf"/>
</dbReference>
<dbReference type="HOGENOM" id="CLU_001650_21_3_1"/>
<dbReference type="AlphaFoldDB" id="A7TR94"/>
<evidence type="ECO:0000313" key="4">
    <source>
        <dbReference type="EMBL" id="EDO15227.1"/>
    </source>
</evidence>
<evidence type="ECO:0000313" key="5">
    <source>
        <dbReference type="Proteomes" id="UP000000267"/>
    </source>
</evidence>
<evidence type="ECO:0000256" key="1">
    <source>
        <dbReference type="ARBA" id="ARBA00004123"/>
    </source>
</evidence>
<keyword evidence="5" id="KW-1185">Reference proteome</keyword>
<comment type="subcellular location">
    <subcellularLocation>
        <location evidence="1">Nucleus</location>
    </subcellularLocation>
</comment>
<name>A7TR94_VANPO</name>
<dbReference type="RefSeq" id="XP_001643085.1">
    <property type="nucleotide sequence ID" value="XM_001643035.1"/>
</dbReference>
<reference evidence="4 5" key="1">
    <citation type="journal article" date="2007" name="Proc. Natl. Acad. Sci. U.S.A.">
        <title>Independent sorting-out of thousands of duplicated gene pairs in two yeast species descended from a whole-genome duplication.</title>
        <authorList>
            <person name="Scannell D.R."/>
            <person name="Frank A.C."/>
            <person name="Conant G.C."/>
            <person name="Byrne K.P."/>
            <person name="Woolfit M."/>
            <person name="Wolfe K.H."/>
        </authorList>
    </citation>
    <scope>NUCLEOTIDE SEQUENCE [LARGE SCALE GENOMIC DNA]</scope>
    <source>
        <strain evidence="5">ATCC 22028 / DSM 70294 / BCRC 21397 / CBS 2163 / NBRC 10782 / NRRL Y-8283 / UCD 57-17</strain>
    </source>
</reference>
<dbReference type="Gene3D" id="3.30.420.10">
    <property type="entry name" value="Ribonuclease H-like superfamily/Ribonuclease H"/>
    <property type="match status" value="1"/>
</dbReference>
<accession>A7TR94</accession>
<dbReference type="GO" id="GO:0003676">
    <property type="term" value="F:nucleic acid binding"/>
    <property type="evidence" value="ECO:0007669"/>
    <property type="project" value="InterPro"/>
</dbReference>
<sequence>MMVFDLQAGIPRNQVSKEKIIPVQTIFTVKRDGTHKARIVCRGDRQTPSTYGVINTDLLQMDTLKLLLMIANNNRMVVQTLDINHAFLYADLQEVIYIPHPYEPNKVVQLNKALYGLKQSPKEWNDHLRKYLNDCSLFDTEYTPGLFMDKEKLIIIAVYVDDCIIAAKDNIILKRFINKLKETFELKIVGTMDKGILKTDILGMDLDYNITKGEISLSLETYLTGIENDWIDELKYIKYDNSPHWSSYNYKDDLIPILSESRKKEMTKKLQIMSGIINYILTRCRYDIAFAANKLARIVNSPNEQSIKIAHKILKYLFTTKNQKLIYLRENGSKPIIEIITDASLGTEWDHKSRIGVMVWYGRNLYKVISRATTSIRESSTEAELDAIYEGYKEGKLLKKVLETINISNNIKINIFTDSKPGIQFLNKKYRSKKRDKFLDLKVAKLTEQVRENIIAIGKITGIFNVADILTKPVTTIQFKKLVECLENKLHPGDILRISELGESESKDKKKMLMIS</sequence>
<dbReference type="KEGG" id="vpo:Kpol_423p17"/>
<dbReference type="InterPro" id="IPR013103">
    <property type="entry name" value="RVT_2"/>
</dbReference>